<sequence length="1202" mass="134868">SAAASSRPSSAKERQSESENISLENPAVPHMSQDEVILKLLKAIEFSQDEVATIVLCSLLRGYAVACKDPVGQRRLRRLVRLDAANYCLRAMRPLMSEKNPSPLQILACDALSLALIHVSAKDRKITLKVRLSGMIPLFNRRIMEAERLWTSSTLLRLVCRCCLRSVRNAQVMGNADKNFAERFVAVLEAYNGIEFQAYSEAKAFAAGEIESMSYETTSQTLLPFEGDAEFEVNAAANEAALKMARLIEILYLVSKNRKNKSQLLEKGILQVLVKIYNNHFDRRFSEIINLEVAALIVASFRQFCKLKKGKETLMGLNGLSLCESSIRHLSDERRKLQSTKHVALAPIIQLQDSLCALTIRCLPPSVFPMSSKTPFPLSYPLPIDKKAIANTAATNRQQANTSLLNRTLRNSLTKSPLKTPAKSKSRNKSVDSAAAAAAVDSALDDDGSPSSDEDFGDEEDESLKFFNSTLSQHSLMGGIDDIAMLTPASEEENDSDNAFTKDGNSNRRILRSDTDNASKDGDLGKYSSLKVSELNANYRSFFTEYESGACSPEMSPKQRRMTIAEPKHLDFIELITEQSQKTLSVGDFVKIPYPDLCEMDIDLEQQDLISNPESMREAMIQEMARFRLENQFPPQIVFDLDKLLLESSAKKSPSSTKPLLSNSDLEIIGKSNSQSEHLLFESRFESGNLRRATRIAENHYELIISPDINQRNAHYQWFYFQVSNNKSNIPYTFEIINCLKTTSMFSQGMQPVLFSVTEAQKGRPGWVRAGSSVCYYRNLYVPRSDSSAADDSDPIVVDKPKKKGKKISATDANNNDMRETKSYFSTRFTIKFRHNADVCYIAYHYPYTFTFLQATLEKLLTHCDPHIFIRKDQIATTIRGNPIPLITITAPGSSKEIENREIVIFSARVHPGESNASWIMHGLLKFLTSTSRDATKLREHFVFKIIPMLNPDGVINGSHRCGLAGVDLNRVWDFPNQLLHPSIYHSKGLIQYIVDVLHKKPFVFVDLHGHSKRSNVFMFGNNPEESWRNSDHLYPHNNQYNILPEYLAQISNGFSMKECRFNIAKSKESSARVTLWRQFNIERSYTMESTYCGFDMGPYAGKQIGITEHNEMGRRLAEALLHLQNYNEGISHLPRATAKNVNEIPPPPVPPSSPPNRSTSNSSRRKSVGSASNLSGTRMNLRRSNTMKSAASIASAAPSSK</sequence>
<organism evidence="1 2">
    <name type="scientific">Panagrolaimus sp. PS1159</name>
    <dbReference type="NCBI Taxonomy" id="55785"/>
    <lineage>
        <taxon>Eukaryota</taxon>
        <taxon>Metazoa</taxon>
        <taxon>Ecdysozoa</taxon>
        <taxon>Nematoda</taxon>
        <taxon>Chromadorea</taxon>
        <taxon>Rhabditida</taxon>
        <taxon>Tylenchina</taxon>
        <taxon>Panagrolaimomorpha</taxon>
        <taxon>Panagrolaimoidea</taxon>
        <taxon>Panagrolaimidae</taxon>
        <taxon>Panagrolaimus</taxon>
    </lineage>
</organism>
<evidence type="ECO:0000313" key="2">
    <source>
        <dbReference type="WBParaSite" id="PS1159_v2.g3721.t1"/>
    </source>
</evidence>
<dbReference type="Proteomes" id="UP000887580">
    <property type="component" value="Unplaced"/>
</dbReference>
<name>A0AC35GBU5_9BILA</name>
<reference evidence="2" key="1">
    <citation type="submission" date="2022-11" db="UniProtKB">
        <authorList>
            <consortium name="WormBaseParasite"/>
        </authorList>
    </citation>
    <scope>IDENTIFICATION</scope>
</reference>
<evidence type="ECO:0000313" key="1">
    <source>
        <dbReference type="Proteomes" id="UP000887580"/>
    </source>
</evidence>
<accession>A0AC35GBU5</accession>
<proteinExistence type="predicted"/>
<dbReference type="WBParaSite" id="PS1159_v2.g3721.t1">
    <property type="protein sequence ID" value="PS1159_v2.g3721.t1"/>
    <property type="gene ID" value="PS1159_v2.g3721"/>
</dbReference>
<protein>
    <submittedName>
        <fullName evidence="2">Cytosolic carboxypeptidase 1</fullName>
    </submittedName>
</protein>